<gene>
    <name evidence="3" type="ORF">HHI36_006177</name>
</gene>
<feature type="domain" description="DUF4729" evidence="2">
    <location>
        <begin position="107"/>
        <end position="258"/>
    </location>
</feature>
<keyword evidence="4" id="KW-1185">Reference proteome</keyword>
<evidence type="ECO:0000259" key="2">
    <source>
        <dbReference type="Pfam" id="PF15866"/>
    </source>
</evidence>
<protein>
    <recommendedName>
        <fullName evidence="2">DUF4729 domain-containing protein</fullName>
    </recommendedName>
</protein>
<proteinExistence type="predicted"/>
<dbReference type="Pfam" id="PF15866">
    <property type="entry name" value="DUF4729"/>
    <property type="match status" value="1"/>
</dbReference>
<evidence type="ECO:0000313" key="3">
    <source>
        <dbReference type="EMBL" id="KAL3283020.1"/>
    </source>
</evidence>
<feature type="compositionally biased region" description="Polar residues" evidence="1">
    <location>
        <begin position="59"/>
        <end position="68"/>
    </location>
</feature>
<name>A0ABD2NWL3_9CUCU</name>
<accession>A0ABD2NWL3</accession>
<reference evidence="3 4" key="1">
    <citation type="journal article" date="2021" name="BMC Biol.">
        <title>Horizontally acquired antibacterial genes associated with adaptive radiation of ladybird beetles.</title>
        <authorList>
            <person name="Li H.S."/>
            <person name="Tang X.F."/>
            <person name="Huang Y.H."/>
            <person name="Xu Z.Y."/>
            <person name="Chen M.L."/>
            <person name="Du X.Y."/>
            <person name="Qiu B.Y."/>
            <person name="Chen P.T."/>
            <person name="Zhang W."/>
            <person name="Slipinski A."/>
            <person name="Escalona H.E."/>
            <person name="Waterhouse R.M."/>
            <person name="Zwick A."/>
            <person name="Pang H."/>
        </authorList>
    </citation>
    <scope>NUCLEOTIDE SEQUENCE [LARGE SCALE GENOMIC DNA]</scope>
    <source>
        <strain evidence="3">SYSU2018</strain>
    </source>
</reference>
<dbReference type="AlphaFoldDB" id="A0ABD2NWL3"/>
<evidence type="ECO:0000313" key="4">
    <source>
        <dbReference type="Proteomes" id="UP001516400"/>
    </source>
</evidence>
<dbReference type="InterPro" id="IPR031732">
    <property type="entry name" value="DUF4729"/>
</dbReference>
<organism evidence="3 4">
    <name type="scientific">Cryptolaemus montrouzieri</name>
    <dbReference type="NCBI Taxonomy" id="559131"/>
    <lineage>
        <taxon>Eukaryota</taxon>
        <taxon>Metazoa</taxon>
        <taxon>Ecdysozoa</taxon>
        <taxon>Arthropoda</taxon>
        <taxon>Hexapoda</taxon>
        <taxon>Insecta</taxon>
        <taxon>Pterygota</taxon>
        <taxon>Neoptera</taxon>
        <taxon>Endopterygota</taxon>
        <taxon>Coleoptera</taxon>
        <taxon>Polyphaga</taxon>
        <taxon>Cucujiformia</taxon>
        <taxon>Coccinelloidea</taxon>
        <taxon>Coccinellidae</taxon>
        <taxon>Scymninae</taxon>
        <taxon>Scymnini</taxon>
        <taxon>Cryptolaemus</taxon>
    </lineage>
</organism>
<dbReference type="Proteomes" id="UP001516400">
    <property type="component" value="Unassembled WGS sequence"/>
</dbReference>
<feature type="region of interest" description="Disordered" evidence="1">
    <location>
        <begin position="46"/>
        <end position="68"/>
    </location>
</feature>
<evidence type="ECO:0000256" key="1">
    <source>
        <dbReference type="SAM" id="MobiDB-lite"/>
    </source>
</evidence>
<sequence length="310" mass="35783">MATLAEENNERDCQICGNTFLKNSMVNSKIEGPVCKECFKNEGKYNAKPQQRHRPKAPPSNSEGNNQEICNKLFPHPEKFHMRRRPESSTTLICTTSTPSISKKPLQCPYQQCGKFVSVFEISAHFKYEHKEVPHIFTHFDARSALEFSPKIIQHGVLCTMVLLNLRKSEPNLVPVASSTSRKIINESTKDAQACLIVLATRLTDYDVEEKQCKDEKNRHHRSNEVNDSDKWIFWLGSNISINLSYTIAISSLDNEMRLKYFGPVLHIEEKPLKLWQDGRCLLMNKYQIERMSDNFQKKLSLDVIVYQED</sequence>
<dbReference type="EMBL" id="JABFTP020000144">
    <property type="protein sequence ID" value="KAL3283020.1"/>
    <property type="molecule type" value="Genomic_DNA"/>
</dbReference>
<comment type="caution">
    <text evidence="3">The sequence shown here is derived from an EMBL/GenBank/DDBJ whole genome shotgun (WGS) entry which is preliminary data.</text>
</comment>